<dbReference type="AlphaFoldDB" id="A0A075HHA9"/>
<evidence type="ECO:0000259" key="3">
    <source>
        <dbReference type="PROSITE" id="PS51146"/>
    </source>
</evidence>
<organism evidence="4">
    <name type="scientific">uncultured marine group II/III euryarchaeote KM3_64_C08</name>
    <dbReference type="NCBI Taxonomy" id="1456479"/>
    <lineage>
        <taxon>Archaea</taxon>
        <taxon>Methanobacteriati</taxon>
        <taxon>Methanobacteriota</taxon>
        <taxon>environmental samples</taxon>
    </lineage>
</organism>
<dbReference type="PROSITE" id="PS51146">
    <property type="entry name" value="KAIC"/>
    <property type="match status" value="1"/>
</dbReference>
<keyword evidence="2" id="KW-0067">ATP-binding</keyword>
<sequence length="276" mass="31184">MPRWNRYPQAPFNDYHFSGARYRSLVWLRGRQSAATIKSVSALPSVGSMFIGGIPGMERVMQNDVSPPYLTLVTGPPGSLKTVFALSLVSNHLRRTGEFGLFCTVEETVDSLLKSCQSMRIDLPANLQITDFTELRKENEAMDYLKFTRRMIQHFKQERGHAFSTFVLDSLGAIYSLTTVDAEMRKRMFGFFDFLRTQGLYTLIITERQTGEHAELEGNEGFIADAILSLGLDRRNGKIVRTLQIEKMRHVNHSMEKQAIDASQGGGISIMGQLFD</sequence>
<evidence type="ECO:0000256" key="1">
    <source>
        <dbReference type="ARBA" id="ARBA00022741"/>
    </source>
</evidence>
<feature type="domain" description="KaiC" evidence="3">
    <location>
        <begin position="48"/>
        <end position="276"/>
    </location>
</feature>
<evidence type="ECO:0000313" key="4">
    <source>
        <dbReference type="EMBL" id="AIF13832.1"/>
    </source>
</evidence>
<dbReference type="PANTHER" id="PTHR43637">
    <property type="entry name" value="UPF0273 PROTEIN TM_0370"/>
    <property type="match status" value="1"/>
</dbReference>
<dbReference type="SUPFAM" id="SSF52540">
    <property type="entry name" value="P-loop containing nucleoside triphosphate hydrolases"/>
    <property type="match status" value="1"/>
</dbReference>
<proteinExistence type="predicted"/>
<dbReference type="InterPro" id="IPR027417">
    <property type="entry name" value="P-loop_NTPase"/>
</dbReference>
<name>A0A075HHA9_9EURY</name>
<dbReference type="Pfam" id="PF06745">
    <property type="entry name" value="ATPase"/>
    <property type="match status" value="1"/>
</dbReference>
<accession>A0A075HHA9</accession>
<dbReference type="GO" id="GO:0005524">
    <property type="term" value="F:ATP binding"/>
    <property type="evidence" value="ECO:0007669"/>
    <property type="project" value="UniProtKB-KW"/>
</dbReference>
<dbReference type="InterPro" id="IPR014774">
    <property type="entry name" value="KaiC-like_dom"/>
</dbReference>
<keyword evidence="1" id="KW-0547">Nucleotide-binding</keyword>
<evidence type="ECO:0000256" key="2">
    <source>
        <dbReference type="ARBA" id="ARBA00022840"/>
    </source>
</evidence>
<reference evidence="4" key="1">
    <citation type="journal article" date="2014" name="Genome Biol. Evol.">
        <title>Pangenome evidence for extensive interdomain horizontal transfer affecting lineage core and shell genes in uncultured planktonic thaumarchaeota and euryarchaeota.</title>
        <authorList>
            <person name="Deschamps P."/>
            <person name="Zivanovic Y."/>
            <person name="Moreira D."/>
            <person name="Rodriguez-Valera F."/>
            <person name="Lopez-Garcia P."/>
        </authorList>
    </citation>
    <scope>NUCLEOTIDE SEQUENCE</scope>
</reference>
<protein>
    <submittedName>
        <fullName evidence="4">Signal transduction ATPase</fullName>
    </submittedName>
</protein>
<dbReference type="EMBL" id="KF900985">
    <property type="protein sequence ID" value="AIF13832.1"/>
    <property type="molecule type" value="Genomic_DNA"/>
</dbReference>
<dbReference type="InterPro" id="IPR010624">
    <property type="entry name" value="KaiC_dom"/>
</dbReference>
<dbReference type="Gene3D" id="3.40.50.300">
    <property type="entry name" value="P-loop containing nucleotide triphosphate hydrolases"/>
    <property type="match status" value="1"/>
</dbReference>